<dbReference type="Proteomes" id="UP000263642">
    <property type="component" value="Unassembled WGS sequence"/>
</dbReference>
<comment type="caution">
    <text evidence="1">The sequence shown here is derived from an EMBL/GenBank/DDBJ whole genome shotgun (WGS) entry which is preliminary data.</text>
</comment>
<evidence type="ECO:0000313" key="1">
    <source>
        <dbReference type="EMBL" id="HCO22041.1"/>
    </source>
</evidence>
<dbReference type="PANTHER" id="PTHR12993:SF11">
    <property type="entry name" value="N-ACETYLGLUCOSAMINYL-PHOSPHATIDYLINOSITOL DE-N-ACETYLASE"/>
    <property type="match status" value="1"/>
</dbReference>
<organism evidence="1 2">
    <name type="scientific">Gimesia maris</name>
    <dbReference type="NCBI Taxonomy" id="122"/>
    <lineage>
        <taxon>Bacteria</taxon>
        <taxon>Pseudomonadati</taxon>
        <taxon>Planctomycetota</taxon>
        <taxon>Planctomycetia</taxon>
        <taxon>Planctomycetales</taxon>
        <taxon>Planctomycetaceae</taxon>
        <taxon>Gimesia</taxon>
    </lineage>
</organism>
<sequence>MTDQSLRILVFGAHPDDCDIKAGGSAALYQQSGHTVKFVSVTNGESGHQRLSGTELAEIRRAEAAAAGKSLGIEYEVLHNRDGYLQPTIEARFEIIRLIRNFQPDLILTHRPNDYHPDHRYTSQLVCDAAYMVTVPPIVPDVPALRKNPVIAYLSDHFTRPYPFSPTVVVDVEPVWDRMIDALDCHQSQFYDWLPYNHFYEEEVPADPAQRKAFLSKKMKERISPLADRYRDLVIQTYGEKRGREIQLIEAFEPCEYGSPLTDENRNVLFPFLP</sequence>
<dbReference type="EMBL" id="DQAY01000020">
    <property type="protein sequence ID" value="HCO22041.1"/>
    <property type="molecule type" value="Genomic_DNA"/>
</dbReference>
<name>A0A3D3QZM9_9PLAN</name>
<evidence type="ECO:0000313" key="2">
    <source>
        <dbReference type="Proteomes" id="UP000263642"/>
    </source>
</evidence>
<dbReference type="InterPro" id="IPR003737">
    <property type="entry name" value="GlcNAc_PI_deacetylase-related"/>
</dbReference>
<protein>
    <submittedName>
        <fullName evidence="1">GlcNAc-PI de-N-acetylase</fullName>
    </submittedName>
</protein>
<gene>
    <name evidence="1" type="ORF">DIT97_02830</name>
</gene>
<dbReference type="AlphaFoldDB" id="A0A3D3QZM9"/>
<dbReference type="SUPFAM" id="SSF102588">
    <property type="entry name" value="LmbE-like"/>
    <property type="match status" value="1"/>
</dbReference>
<dbReference type="PANTHER" id="PTHR12993">
    <property type="entry name" value="N-ACETYLGLUCOSAMINYL-PHOSPHATIDYLINOSITOL DE-N-ACETYLASE-RELATED"/>
    <property type="match status" value="1"/>
</dbReference>
<dbReference type="InterPro" id="IPR024078">
    <property type="entry name" value="LmbE-like_dom_sf"/>
</dbReference>
<accession>A0A3D3QZM9</accession>
<proteinExistence type="predicted"/>
<dbReference type="Pfam" id="PF02585">
    <property type="entry name" value="PIG-L"/>
    <property type="match status" value="1"/>
</dbReference>
<reference evidence="1 2" key="1">
    <citation type="journal article" date="2018" name="Nat. Biotechnol.">
        <title>A standardized bacterial taxonomy based on genome phylogeny substantially revises the tree of life.</title>
        <authorList>
            <person name="Parks D.H."/>
            <person name="Chuvochina M."/>
            <person name="Waite D.W."/>
            <person name="Rinke C."/>
            <person name="Skarshewski A."/>
            <person name="Chaumeil P.A."/>
            <person name="Hugenholtz P."/>
        </authorList>
    </citation>
    <scope>NUCLEOTIDE SEQUENCE [LARGE SCALE GENOMIC DNA]</scope>
    <source>
        <strain evidence="1">UBA9375</strain>
    </source>
</reference>
<dbReference type="GO" id="GO:0016811">
    <property type="term" value="F:hydrolase activity, acting on carbon-nitrogen (but not peptide) bonds, in linear amides"/>
    <property type="evidence" value="ECO:0007669"/>
    <property type="project" value="TreeGrafter"/>
</dbReference>
<dbReference type="Gene3D" id="3.40.50.10320">
    <property type="entry name" value="LmbE-like"/>
    <property type="match status" value="1"/>
</dbReference>